<dbReference type="SMART" id="SM00448">
    <property type="entry name" value="REC"/>
    <property type="match status" value="1"/>
</dbReference>
<keyword evidence="2" id="KW-0597">Phosphoprotein</keyword>
<dbReference type="PROSITE" id="PS50110">
    <property type="entry name" value="RESPONSE_REGULATORY"/>
    <property type="match status" value="1"/>
</dbReference>
<name>A0A0W0GJR5_9CHLR</name>
<dbReference type="GO" id="GO:0000160">
    <property type="term" value="P:phosphorelay signal transduction system"/>
    <property type="evidence" value="ECO:0007669"/>
    <property type="project" value="InterPro"/>
</dbReference>
<protein>
    <submittedName>
        <fullName evidence="4">Response regulator receiver domain</fullName>
    </submittedName>
</protein>
<dbReference type="Gene3D" id="3.40.50.2300">
    <property type="match status" value="1"/>
</dbReference>
<evidence type="ECO:0000259" key="3">
    <source>
        <dbReference type="PROSITE" id="PS50110"/>
    </source>
</evidence>
<accession>A0A0W0GJR5</accession>
<feature type="modified residue" description="4-aspartylphosphate" evidence="2">
    <location>
        <position position="54"/>
    </location>
</feature>
<comment type="caution">
    <text evidence="4">The sequence shown here is derived from an EMBL/GenBank/DDBJ whole genome shotgun (WGS) entry which is preliminary data.</text>
</comment>
<evidence type="ECO:0000313" key="5">
    <source>
        <dbReference type="Proteomes" id="UP000053947"/>
    </source>
</evidence>
<dbReference type="AlphaFoldDB" id="A0A0W0GJR5"/>
<dbReference type="InterPro" id="IPR039420">
    <property type="entry name" value="WalR-like"/>
</dbReference>
<keyword evidence="5" id="KW-1185">Reference proteome</keyword>
<dbReference type="STRING" id="1217799.DEALK_16440"/>
<dbReference type="Proteomes" id="UP000053947">
    <property type="component" value="Unassembled WGS sequence"/>
</dbReference>
<dbReference type="CDD" id="cd17535">
    <property type="entry name" value="REC_NarL-like"/>
    <property type="match status" value="1"/>
</dbReference>
<dbReference type="InterPro" id="IPR001789">
    <property type="entry name" value="Sig_transdc_resp-reg_receiver"/>
</dbReference>
<reference evidence="4 5" key="1">
    <citation type="submission" date="2015-06" db="EMBL/GenBank/DDBJ databases">
        <title>Genome sequence of the organohalide-respiring Dehalogenimonas alkenigignens type strain (IP3-3T).</title>
        <authorList>
            <person name="Key T.A."/>
            <person name="Richmond D.P."/>
            <person name="Bowman K.S."/>
            <person name="Cho Y.-J."/>
            <person name="Chun J."/>
            <person name="da Costa M.S."/>
            <person name="Rainey F.A."/>
            <person name="Moe W.M."/>
        </authorList>
    </citation>
    <scope>NUCLEOTIDE SEQUENCE [LARGE SCALE GENOMIC DNA]</scope>
    <source>
        <strain evidence="4 5">IP3-3</strain>
    </source>
</reference>
<gene>
    <name evidence="4" type="ORF">DEALK_16440</name>
</gene>
<evidence type="ECO:0000256" key="1">
    <source>
        <dbReference type="ARBA" id="ARBA00023125"/>
    </source>
</evidence>
<dbReference type="PANTHER" id="PTHR43214:SF43">
    <property type="entry name" value="TWO-COMPONENT RESPONSE REGULATOR"/>
    <property type="match status" value="1"/>
</dbReference>
<dbReference type="InterPro" id="IPR058245">
    <property type="entry name" value="NreC/VraR/RcsB-like_REC"/>
</dbReference>
<dbReference type="InterPro" id="IPR011006">
    <property type="entry name" value="CheY-like_superfamily"/>
</dbReference>
<keyword evidence="1" id="KW-0238">DNA-binding</keyword>
<dbReference type="SUPFAM" id="SSF52172">
    <property type="entry name" value="CheY-like"/>
    <property type="match status" value="1"/>
</dbReference>
<dbReference type="GO" id="GO:0003677">
    <property type="term" value="F:DNA binding"/>
    <property type="evidence" value="ECO:0007669"/>
    <property type="project" value="UniProtKB-KW"/>
</dbReference>
<feature type="domain" description="Response regulatory" evidence="3">
    <location>
        <begin position="3"/>
        <end position="119"/>
    </location>
</feature>
<dbReference type="EMBL" id="LFDV01000002">
    <property type="protein sequence ID" value="KTB48797.1"/>
    <property type="molecule type" value="Genomic_DNA"/>
</dbReference>
<evidence type="ECO:0000256" key="2">
    <source>
        <dbReference type="PROSITE-ProRule" id="PRU00169"/>
    </source>
</evidence>
<dbReference type="Pfam" id="PF00072">
    <property type="entry name" value="Response_reg"/>
    <property type="match status" value="1"/>
</dbReference>
<dbReference type="OrthoDB" id="9797341at2"/>
<dbReference type="RefSeq" id="WP_058439729.1">
    <property type="nucleotide sequence ID" value="NZ_KQ758903.1"/>
</dbReference>
<dbReference type="PANTHER" id="PTHR43214">
    <property type="entry name" value="TWO-COMPONENT RESPONSE REGULATOR"/>
    <property type="match status" value="1"/>
</dbReference>
<sequence>MIRVLLADDHEIVRQGVAALLNLEPDIQVIGGASGGEQALDMVYKLMPDVLVTDIEMPGYSGIRLCREIRSRGLATKCIVLSMHSAEEYVHGAFRAGAGGYVTKERSVEQLADAIRTVARGKRYLSPHLPIVFSSLPQPC</sequence>
<organism evidence="4 5">
    <name type="scientific">Dehalogenimonas alkenigignens</name>
    <dbReference type="NCBI Taxonomy" id="1217799"/>
    <lineage>
        <taxon>Bacteria</taxon>
        <taxon>Bacillati</taxon>
        <taxon>Chloroflexota</taxon>
        <taxon>Dehalococcoidia</taxon>
        <taxon>Dehalococcoidales</taxon>
        <taxon>Dehalococcoidaceae</taxon>
        <taxon>Dehalogenimonas</taxon>
    </lineage>
</organism>
<proteinExistence type="predicted"/>
<evidence type="ECO:0000313" key="4">
    <source>
        <dbReference type="EMBL" id="KTB48797.1"/>
    </source>
</evidence>